<dbReference type="STRING" id="438753.AZC_1933"/>
<reference evidence="1 2" key="5">
    <citation type="journal article" date="2010" name="Appl. Environ. Microbiol.">
        <title>phrR-like gene praR of Azorhizobium caulinodans ORS571 is essential for symbiosis with Sesbania rostrata and is involved in expression of reb genes.</title>
        <authorList>
            <person name="Akiba N."/>
            <person name="Aono T."/>
            <person name="Toyazaki H."/>
            <person name="Sato S."/>
            <person name="Oyaizu H."/>
        </authorList>
    </citation>
    <scope>NUCLEOTIDE SEQUENCE [LARGE SCALE GENOMIC DNA]</scope>
    <source>
        <strain evidence="2">ATCC 43989 / DSM 5975 / JCM 20966 / LMG 6465 / NBRC 14845 / NCIMB 13405 / ORS 571</strain>
    </source>
</reference>
<dbReference type="HOGENOM" id="CLU_789040_0_0_5"/>
<accession>A8I2T7</accession>
<evidence type="ECO:0000313" key="1">
    <source>
        <dbReference type="EMBL" id="BAF87931.1"/>
    </source>
</evidence>
<name>A8I2T7_AZOC5</name>
<reference evidence="1 2" key="4">
    <citation type="journal article" date="2009" name="Appl. Environ. Microbiol.">
        <title>Comparative genome-wide transcriptional profiling of Azorhizobium caulinodans ORS571 grown under free-living and symbiotic conditions.</title>
        <authorList>
            <person name="Tsukada S."/>
            <person name="Aono T."/>
            <person name="Akiba N."/>
            <person name="Lee KB."/>
            <person name="Liu CT."/>
            <person name="Toyazaki H."/>
            <person name="Oyaizu H."/>
        </authorList>
    </citation>
    <scope>NUCLEOTIDE SEQUENCE [LARGE SCALE GENOMIC DNA]</scope>
    <source>
        <strain evidence="2">ATCC 43989 / DSM 5975 / JCM 20966 / LMG 6465 / NBRC 14845 / NCIMB 13405 / ORS 571</strain>
    </source>
</reference>
<dbReference type="eggNOG" id="COG0582">
    <property type="taxonomic scope" value="Bacteria"/>
</dbReference>
<evidence type="ECO:0008006" key="3">
    <source>
        <dbReference type="Google" id="ProtNLM"/>
    </source>
</evidence>
<keyword evidence="2" id="KW-1185">Reference proteome</keyword>
<dbReference type="EMBL" id="AP009384">
    <property type="protein sequence ID" value="BAF87931.1"/>
    <property type="molecule type" value="Genomic_DNA"/>
</dbReference>
<reference evidence="1 2" key="6">
    <citation type="journal article" date="2011" name="Appl. Environ. Microbiol.">
        <title>Involvement of the azorhizobial chromosome partition gene (parA) in the onset of bacteroid differentiation during Sesbania rostrata stem nodule development.</title>
        <authorList>
            <person name="Liu CT."/>
            <person name="Lee KB."/>
            <person name="Wang YS."/>
            <person name="Peng MH."/>
            <person name="Lee KT."/>
            <person name="Suzuki S."/>
            <person name="Suzuki T."/>
            <person name="Oyaizu H."/>
        </authorList>
    </citation>
    <scope>NUCLEOTIDE SEQUENCE [LARGE SCALE GENOMIC DNA]</scope>
    <source>
        <strain evidence="2">ATCC 43989 / DSM 5975 / JCM 20966 / LMG 6465 / NBRC 14845 / NCIMB 13405 / ORS 571</strain>
    </source>
</reference>
<dbReference type="Proteomes" id="UP000000270">
    <property type="component" value="Chromosome"/>
</dbReference>
<proteinExistence type="predicted"/>
<organism evidence="1 2">
    <name type="scientific">Azorhizobium caulinodans (strain ATCC 43989 / DSM 5975 / JCM 20966 / LMG 6465 / NBRC 14845 / NCIMB 13405 / ORS 571)</name>
    <dbReference type="NCBI Taxonomy" id="438753"/>
    <lineage>
        <taxon>Bacteria</taxon>
        <taxon>Pseudomonadati</taxon>
        <taxon>Pseudomonadota</taxon>
        <taxon>Alphaproteobacteria</taxon>
        <taxon>Hyphomicrobiales</taxon>
        <taxon>Xanthobacteraceae</taxon>
        <taxon>Azorhizobium</taxon>
    </lineage>
</organism>
<protein>
    <recommendedName>
        <fullName evidence="3">Integrase</fullName>
    </recommendedName>
</protein>
<sequence length="351" mass="38776">MRRMKYVQRRAGRYEFRFPLPDDLAGKAVPFGAPASLQPLINTATKCFKRELVRSLKTNEAAVAERKVLAEIAATHALVDAARAFVKEGPAASITPTQIEALAIAHESRILRGDEAFREKGLGFDATFNRRPQRESGMSDTDLQLYDYLITFLDRERRGELARMRPGEDVSELVNQAVSRAGLVLHPDDPAWRQLELAFLRAQRRAFDGIKARLNGEDVPSPPPPPATSEAATTKGLTINAALEHWKGGGGRGAKKPREDSIFEASRAVQRFVEMHGDMPIADISKAQGRAFRDALAALPKSLPHKLIQLPLPELLKRDLSKYPARSAQTVNKTLALLGGILTRAERWPAP</sequence>
<reference evidence="2" key="2">
    <citation type="submission" date="2007-04" db="EMBL/GenBank/DDBJ databases">
        <title>Complete genome sequence of the nitrogen-fixing bacterium Azorhizobium caulinodans ORS571.</title>
        <authorList>
            <person name="Lee K.B."/>
            <person name="Backer P.D."/>
            <person name="Aono T."/>
            <person name="Liu C.T."/>
            <person name="Suzuki S."/>
            <person name="Suzuki T."/>
            <person name="Kaneko T."/>
            <person name="Yamada M."/>
            <person name="Tabata S."/>
            <person name="Kupfer D.M."/>
            <person name="Najar F.Z."/>
            <person name="Wiley G.B."/>
            <person name="Roe B."/>
            <person name="Binnewies T."/>
            <person name="Ussery D."/>
            <person name="Vereecke D."/>
            <person name="Gevers D."/>
            <person name="Holsters M."/>
            <person name="Oyaizu H."/>
        </authorList>
    </citation>
    <scope>NUCLEOTIDE SEQUENCE [LARGE SCALE GENOMIC DNA]</scope>
    <source>
        <strain evidence="2">ATCC 43989 / DSM 5975 / JCM 20966 / LMG 6465 / NBRC 14845 / NCIMB 13405 / ORS 571</strain>
    </source>
</reference>
<dbReference type="AlphaFoldDB" id="A8I2T7"/>
<evidence type="ECO:0000313" key="2">
    <source>
        <dbReference type="Proteomes" id="UP000000270"/>
    </source>
</evidence>
<dbReference type="KEGG" id="azc:AZC_1933"/>
<reference evidence="1 2" key="1">
    <citation type="journal article" date="2007" name="Appl. Environ. Microbiol.">
        <title>Rhizobial factors required for stem nodule maturation and maintenance in Sesbania rostrata-Azorhizobium caulinodans ORS571 symbiosis.</title>
        <authorList>
            <person name="Suzuki S."/>
            <person name="Aono T."/>
            <person name="Lee KB."/>
            <person name="Suzuki T."/>
            <person name="Liu CT."/>
            <person name="Miwa H."/>
            <person name="Wakao S."/>
            <person name="Iki T."/>
            <person name="Oyaizu H."/>
        </authorList>
    </citation>
    <scope>NUCLEOTIDE SEQUENCE [LARGE SCALE GENOMIC DNA]</scope>
    <source>
        <strain evidence="2">ATCC 43989 / DSM 5975 / JCM 20966 / LMG 6465 / NBRC 14845 / NCIMB 13405 / ORS 571</strain>
    </source>
</reference>
<gene>
    <name evidence="1" type="ordered locus">AZC_1933</name>
</gene>
<reference evidence="1 2" key="3">
    <citation type="journal article" date="2008" name="BMC Genomics">
        <title>The genome of the versatile nitrogen fixer Azorhizobium caulinodans ORS571.</title>
        <authorList>
            <person name="Lee KB."/>
            <person name="Backer P.D."/>
            <person name="Aono T."/>
            <person name="Liu CT."/>
            <person name="Suzuki S."/>
            <person name="Suzuki T."/>
            <person name="Kaneko T."/>
            <person name="Yamada M."/>
            <person name="Tabata S."/>
            <person name="Kupfer D.M."/>
            <person name="Najar F.Z."/>
            <person name="Wiley G.B."/>
            <person name="Roe B."/>
            <person name="Binnewies T.T."/>
            <person name="Ussery D.W."/>
            <person name="D'Haeze W."/>
            <person name="Herder J.D."/>
            <person name="Gevers D."/>
            <person name="Vereecke D."/>
            <person name="Holsters M."/>
            <person name="Oyaizu H."/>
        </authorList>
    </citation>
    <scope>NUCLEOTIDE SEQUENCE [LARGE SCALE GENOMIC DNA]</scope>
    <source>
        <strain evidence="2">ATCC 43989 / DSM 5975 / JCM 20966 / LMG 6465 / NBRC 14845 / NCIMB 13405 / ORS 571</strain>
    </source>
</reference>